<geneLocation type="plasmid" evidence="2 3">
    <name>pSR61</name>
</geneLocation>
<keyword evidence="2" id="KW-0614">Plasmid</keyword>
<organism evidence="2 3">
    <name type="scientific">Salinibacter ruber (strain M8)</name>
    <dbReference type="NCBI Taxonomy" id="761659"/>
    <lineage>
        <taxon>Bacteria</taxon>
        <taxon>Pseudomonadati</taxon>
        <taxon>Rhodothermota</taxon>
        <taxon>Rhodothermia</taxon>
        <taxon>Rhodothermales</taxon>
        <taxon>Salinibacteraceae</taxon>
        <taxon>Salinibacter</taxon>
    </lineage>
</organism>
<dbReference type="PANTHER" id="PTHR13696:SF96">
    <property type="entry name" value="COBQ_COBB_MIND_PARA NUCLEOTIDE BINDING DOMAIN-CONTAINING PROTEIN"/>
    <property type="match status" value="1"/>
</dbReference>
<dbReference type="HOGENOM" id="CLU_037612_5_3_10"/>
<name>D5H4D8_SALRM</name>
<sequence length="220" mass="23422">MVHAYSPTHLLMRVVSVLNQKGGSGKSTLATNLAASIQRRGRRVALVDADPQKTASEWASRGEDTPPTYEATEDLAKNIPALEGSFDVVILDGAPRMTELATDAVKVADLVLIPVQPSGADLWAAEDILDTVRARQRVSDGPEAAFVVSRAVSRTNLAKTIEDALASYDADVLDSRTGHRVAYTEALGSGQTVLDMGGKAANEIQSITDEVLDVLTHTNE</sequence>
<reference evidence="2 3" key="1">
    <citation type="journal article" date="2010" name="ISME J.">
        <title>Fine-scale evolution: genomic, phenotypic and ecological differentiation in two coexisting Salinibacter ruber strains.</title>
        <authorList>
            <person name="Pena A."/>
            <person name="Teeling H."/>
            <person name="Huerta-Cepas J."/>
            <person name="Santos F."/>
            <person name="Yarza P."/>
            <person name="Brito-Echeverria J."/>
            <person name="Lucio M."/>
            <person name="Schmitt-Kopplin P."/>
            <person name="Meseguer I."/>
            <person name="Schenowitz C."/>
            <person name="Dossat C."/>
            <person name="Barbe V."/>
            <person name="Dopazo J."/>
            <person name="Rossello-Mora R."/>
            <person name="Schuler M."/>
            <person name="Glockner F.O."/>
            <person name="Amann R."/>
            <person name="Gabaldon T."/>
            <person name="Anton J."/>
        </authorList>
    </citation>
    <scope>NUCLEOTIDE SEQUENCE [LARGE SCALE GENOMIC DNA]</scope>
    <source>
        <strain evidence="2 3">M8</strain>
        <plasmid evidence="3">pSR61</plasmid>
    </source>
</reference>
<proteinExistence type="predicted"/>
<dbReference type="InterPro" id="IPR002586">
    <property type="entry name" value="CobQ/CobB/MinD/ParA_Nub-bd_dom"/>
</dbReference>
<evidence type="ECO:0000259" key="1">
    <source>
        <dbReference type="Pfam" id="PF01656"/>
    </source>
</evidence>
<gene>
    <name evidence="2" type="primary">parA</name>
    <name evidence="2" type="ORF">SRM_p61022</name>
</gene>
<evidence type="ECO:0000313" key="3">
    <source>
        <dbReference type="Proteomes" id="UP000000933"/>
    </source>
</evidence>
<dbReference type="PIRSF" id="PIRSF009320">
    <property type="entry name" value="Nuc_binding_HP_1000"/>
    <property type="match status" value="1"/>
</dbReference>
<reference evidence="3" key="2">
    <citation type="submission" date="2010-04" db="EMBL/GenBank/DDBJ databases">
        <title>Genome sequence of Salinibacter ruber M8.</title>
        <authorList>
            <consortium name="Genoscope"/>
        </authorList>
    </citation>
    <scope>NUCLEOTIDE SEQUENCE [LARGE SCALE GENOMIC DNA]</scope>
    <source>
        <strain evidence="3">M8</strain>
        <plasmid evidence="3">pSR61</plasmid>
    </source>
</reference>
<protein>
    <submittedName>
        <fullName evidence="2">Plasmid partitioning protein</fullName>
    </submittedName>
</protein>
<dbReference type="PANTHER" id="PTHR13696">
    <property type="entry name" value="P-LOOP CONTAINING NUCLEOSIDE TRIPHOSPHATE HYDROLASE"/>
    <property type="match status" value="1"/>
</dbReference>
<dbReference type="CDD" id="cd02042">
    <property type="entry name" value="ParAB_family"/>
    <property type="match status" value="1"/>
</dbReference>
<dbReference type="Pfam" id="PF01656">
    <property type="entry name" value="CbiA"/>
    <property type="match status" value="1"/>
</dbReference>
<dbReference type="InterPro" id="IPR050678">
    <property type="entry name" value="DNA_Partitioning_ATPase"/>
</dbReference>
<dbReference type="PATRIC" id="fig|761659.10.peg.3443"/>
<dbReference type="EMBL" id="FP565812">
    <property type="protein sequence ID" value="CBH22778.1"/>
    <property type="molecule type" value="Genomic_DNA"/>
</dbReference>
<evidence type="ECO:0000313" key="2">
    <source>
        <dbReference type="EMBL" id="CBH22778.1"/>
    </source>
</evidence>
<dbReference type="SUPFAM" id="SSF52540">
    <property type="entry name" value="P-loop containing nucleoside triphosphate hydrolases"/>
    <property type="match status" value="1"/>
</dbReference>
<accession>D5H4D8</accession>
<dbReference type="KEGG" id="srm:SRM_p61022"/>
<dbReference type="Gene3D" id="3.40.50.300">
    <property type="entry name" value="P-loop containing nucleotide triphosphate hydrolases"/>
    <property type="match status" value="1"/>
</dbReference>
<feature type="domain" description="CobQ/CobB/MinD/ParA nucleotide binding" evidence="1">
    <location>
        <begin position="16"/>
        <end position="186"/>
    </location>
</feature>
<dbReference type="InterPro" id="IPR048089">
    <property type="entry name" value="McdA"/>
</dbReference>
<dbReference type="AlphaFoldDB" id="D5H4D8"/>
<dbReference type="Proteomes" id="UP000000933">
    <property type="component" value="Plasmid pSR61"/>
</dbReference>
<dbReference type="NCBIfam" id="NF041546">
    <property type="entry name" value="ParA_partition"/>
    <property type="match status" value="1"/>
</dbReference>
<dbReference type="InterPro" id="IPR027417">
    <property type="entry name" value="P-loop_NTPase"/>
</dbReference>